<organism evidence="1 2">
    <name type="scientific">Myotis davidii</name>
    <name type="common">David's myotis</name>
    <dbReference type="NCBI Taxonomy" id="225400"/>
    <lineage>
        <taxon>Eukaryota</taxon>
        <taxon>Metazoa</taxon>
        <taxon>Chordata</taxon>
        <taxon>Craniata</taxon>
        <taxon>Vertebrata</taxon>
        <taxon>Euteleostomi</taxon>
        <taxon>Mammalia</taxon>
        <taxon>Eutheria</taxon>
        <taxon>Laurasiatheria</taxon>
        <taxon>Chiroptera</taxon>
        <taxon>Yangochiroptera</taxon>
        <taxon>Vespertilionidae</taxon>
        <taxon>Myotis</taxon>
    </lineage>
</organism>
<protein>
    <submittedName>
        <fullName evidence="1">Uncharacterized protein</fullName>
    </submittedName>
</protein>
<sequence length="114" mass="12527">MWFCACAEARPLPETPRIPRRGDARGGDRKRLWFSATVEQLLSGGSQCSVPEAFRRDAALGRVSWSLCGAPGPDPTVKATRSSFWSQKLCLSPQTLPVPRFLVRAELSAKEPEA</sequence>
<dbReference type="EMBL" id="KB113174">
    <property type="protein sequence ID" value="ELK23929.1"/>
    <property type="molecule type" value="Genomic_DNA"/>
</dbReference>
<accession>L5LC61</accession>
<keyword evidence="2" id="KW-1185">Reference proteome</keyword>
<reference evidence="2" key="1">
    <citation type="journal article" date="2013" name="Science">
        <title>Comparative analysis of bat genomes provides insight into the evolution of flight and immunity.</title>
        <authorList>
            <person name="Zhang G."/>
            <person name="Cowled C."/>
            <person name="Shi Z."/>
            <person name="Huang Z."/>
            <person name="Bishop-Lilly K.A."/>
            <person name="Fang X."/>
            <person name="Wynne J.W."/>
            <person name="Xiong Z."/>
            <person name="Baker M.L."/>
            <person name="Zhao W."/>
            <person name="Tachedjian M."/>
            <person name="Zhu Y."/>
            <person name="Zhou P."/>
            <person name="Jiang X."/>
            <person name="Ng J."/>
            <person name="Yang L."/>
            <person name="Wu L."/>
            <person name="Xiao J."/>
            <person name="Feng Y."/>
            <person name="Chen Y."/>
            <person name="Sun X."/>
            <person name="Zhang Y."/>
            <person name="Marsh G.A."/>
            <person name="Crameri G."/>
            <person name="Broder C.C."/>
            <person name="Frey K.G."/>
            <person name="Wang L.F."/>
            <person name="Wang J."/>
        </authorList>
    </citation>
    <scope>NUCLEOTIDE SEQUENCE [LARGE SCALE GENOMIC DNA]</scope>
</reference>
<name>L5LC61_MYODS</name>
<dbReference type="Proteomes" id="UP000010556">
    <property type="component" value="Unassembled WGS sequence"/>
</dbReference>
<evidence type="ECO:0000313" key="1">
    <source>
        <dbReference type="EMBL" id="ELK23929.1"/>
    </source>
</evidence>
<gene>
    <name evidence="1" type="ORF">MDA_GLEAN10002775</name>
</gene>
<evidence type="ECO:0000313" key="2">
    <source>
        <dbReference type="Proteomes" id="UP000010556"/>
    </source>
</evidence>
<dbReference type="AlphaFoldDB" id="L5LC61"/>
<proteinExistence type="predicted"/>